<dbReference type="RefSeq" id="WP_126129494.1">
    <property type="nucleotide sequence ID" value="NZ_CP034464.1"/>
</dbReference>
<keyword evidence="2" id="KW-1185">Reference proteome</keyword>
<protein>
    <submittedName>
        <fullName evidence="1">Uncharacterized protein</fullName>
    </submittedName>
</protein>
<name>A0A3Q9BTH1_9BURK</name>
<dbReference type="AlphaFoldDB" id="A0A3Q9BTH1"/>
<dbReference type="Proteomes" id="UP000275663">
    <property type="component" value="Chromosome"/>
</dbReference>
<dbReference type="EMBL" id="CP034464">
    <property type="protein sequence ID" value="AZP14133.1"/>
    <property type="molecule type" value="Genomic_DNA"/>
</dbReference>
<accession>A0A3Q9BTH1</accession>
<reference evidence="1 2" key="1">
    <citation type="journal article" date="2011" name="Int. J. Syst. Evol. Microbiol.">
        <title>Description of Undibacterium oligocarboniphilum sp. nov., isolated from purified water, and Undibacterium pigrum strain CCUG 49012 as the type strain of Undibacterium parvum sp. nov., and emended descriptions of the genus Undibacterium and the species Undibacterium pigrum.</title>
        <authorList>
            <person name="Eder W."/>
            <person name="Wanner G."/>
            <person name="Ludwig W."/>
            <person name="Busse H.J."/>
            <person name="Ziemke-Kageler F."/>
            <person name="Lang E."/>
        </authorList>
    </citation>
    <scope>NUCLEOTIDE SEQUENCE [LARGE SCALE GENOMIC DNA]</scope>
    <source>
        <strain evidence="1 2">DSM 23061</strain>
    </source>
</reference>
<dbReference type="KEGG" id="upv:EJN92_20290"/>
<sequence>MLIPHLLFTTPVSDYVSRRLAPNIKHAPDTIESLGRFRLDALDGYTDAAHVDLAQRNAPRTHAPARSGLFAKLKSLATSLPRLA</sequence>
<evidence type="ECO:0000313" key="1">
    <source>
        <dbReference type="EMBL" id="AZP14133.1"/>
    </source>
</evidence>
<evidence type="ECO:0000313" key="2">
    <source>
        <dbReference type="Proteomes" id="UP000275663"/>
    </source>
</evidence>
<proteinExistence type="predicted"/>
<organism evidence="1 2">
    <name type="scientific">Undibacterium parvum</name>
    <dbReference type="NCBI Taxonomy" id="401471"/>
    <lineage>
        <taxon>Bacteria</taxon>
        <taxon>Pseudomonadati</taxon>
        <taxon>Pseudomonadota</taxon>
        <taxon>Betaproteobacteria</taxon>
        <taxon>Burkholderiales</taxon>
        <taxon>Oxalobacteraceae</taxon>
        <taxon>Undibacterium</taxon>
    </lineage>
</organism>
<gene>
    <name evidence="1" type="ORF">EJN92_20290</name>
</gene>